<dbReference type="EMBL" id="UINC01000753">
    <property type="protein sequence ID" value="SUZ60587.1"/>
    <property type="molecule type" value="Genomic_DNA"/>
</dbReference>
<evidence type="ECO:0000313" key="1">
    <source>
        <dbReference type="EMBL" id="SUZ60587.1"/>
    </source>
</evidence>
<accession>A0A381P281</accession>
<gene>
    <name evidence="1" type="ORF">METZ01_LOCUS13441</name>
</gene>
<reference evidence="1" key="1">
    <citation type="submission" date="2018-05" db="EMBL/GenBank/DDBJ databases">
        <authorList>
            <person name="Lanie J.A."/>
            <person name="Ng W.-L."/>
            <person name="Kazmierczak K.M."/>
            <person name="Andrzejewski T.M."/>
            <person name="Davidsen T.M."/>
            <person name="Wayne K.J."/>
            <person name="Tettelin H."/>
            <person name="Glass J.I."/>
            <person name="Rusch D."/>
            <person name="Podicherti R."/>
            <person name="Tsui H.-C.T."/>
            <person name="Winkler M.E."/>
        </authorList>
    </citation>
    <scope>NUCLEOTIDE SEQUENCE</scope>
</reference>
<name>A0A381P281_9ZZZZ</name>
<organism evidence="1">
    <name type="scientific">marine metagenome</name>
    <dbReference type="NCBI Taxonomy" id="408172"/>
    <lineage>
        <taxon>unclassified sequences</taxon>
        <taxon>metagenomes</taxon>
        <taxon>ecological metagenomes</taxon>
    </lineage>
</organism>
<dbReference type="AlphaFoldDB" id="A0A381P281"/>
<protein>
    <submittedName>
        <fullName evidence="1">Uncharacterized protein</fullName>
    </submittedName>
</protein>
<sequence length="275" mass="30765">MQDRSGRWATATAVIAVGLLLGSSIATAQTTDYRAPRTGDGNPDLNGIWQSINTANWDIEPHAAGPGIVRQLGAVAAIPPGLGIVDGGSIPYRPEARAQRDENFANRLELDPEIKCYLPGVPRATYMPFPFQIIQSGQHVMIVHEYAGAVRTIYMENHTLPPAPSWMGWSNGSWDGESLVVDTRGFNGQTWFDRAGNFHSDALHVIERFTPRSDDTLLYEVTIEDTNVFTRPWTMSMPLYRRVEPNAEILEFRCVEFVEDLIYGHLRKQPITPER</sequence>
<proteinExistence type="predicted"/>